<dbReference type="EMBL" id="BEZZ01000554">
    <property type="protein sequence ID" value="GCC33942.1"/>
    <property type="molecule type" value="Genomic_DNA"/>
</dbReference>
<feature type="region of interest" description="Disordered" evidence="1">
    <location>
        <begin position="61"/>
        <end position="101"/>
    </location>
</feature>
<dbReference type="GO" id="GO:0005576">
    <property type="term" value="C:extracellular region"/>
    <property type="evidence" value="ECO:0007669"/>
    <property type="project" value="InterPro"/>
</dbReference>
<sequence>MDIAFSVKETICSKNSGLEFDDPSCHFYPKKTAERGLCKSHVEYFADEVVDIDVECRGLKTVDSNSDSSESNENSVEEHGKSTETSFDVSSNELHDSRAWH</sequence>
<dbReference type="Pfam" id="PF07448">
    <property type="entry name" value="Spp-24"/>
    <property type="match status" value="1"/>
</dbReference>
<dbReference type="Proteomes" id="UP000287033">
    <property type="component" value="Unassembled WGS sequence"/>
</dbReference>
<evidence type="ECO:0000256" key="1">
    <source>
        <dbReference type="SAM" id="MobiDB-lite"/>
    </source>
</evidence>
<dbReference type="AlphaFoldDB" id="A0A401SU81"/>
<dbReference type="Gene3D" id="3.10.450.10">
    <property type="match status" value="1"/>
</dbReference>
<accession>A0A401SU81</accession>
<dbReference type="GO" id="GO:0046849">
    <property type="term" value="P:bone remodeling"/>
    <property type="evidence" value="ECO:0007669"/>
    <property type="project" value="InterPro"/>
</dbReference>
<name>A0A401SU81_CHIPU</name>
<reference evidence="2 3" key="1">
    <citation type="journal article" date="2018" name="Nat. Ecol. Evol.">
        <title>Shark genomes provide insights into elasmobranch evolution and the origin of vertebrates.</title>
        <authorList>
            <person name="Hara Y"/>
            <person name="Yamaguchi K"/>
            <person name="Onimaru K"/>
            <person name="Kadota M"/>
            <person name="Koyanagi M"/>
            <person name="Keeley SD"/>
            <person name="Tatsumi K"/>
            <person name="Tanaka K"/>
            <person name="Motone F"/>
            <person name="Kageyama Y"/>
            <person name="Nozu R"/>
            <person name="Adachi N"/>
            <person name="Nishimura O"/>
            <person name="Nakagawa R"/>
            <person name="Tanegashima C"/>
            <person name="Kiyatake I"/>
            <person name="Matsumoto R"/>
            <person name="Murakumo K"/>
            <person name="Nishida K"/>
            <person name="Terakita A"/>
            <person name="Kuratani S"/>
            <person name="Sato K"/>
            <person name="Hyodo S Kuraku.S."/>
        </authorList>
    </citation>
    <scope>NUCLEOTIDE SEQUENCE [LARGE SCALE GENOMIC DNA]</scope>
</reference>
<organism evidence="2 3">
    <name type="scientific">Chiloscyllium punctatum</name>
    <name type="common">Brownbanded bambooshark</name>
    <name type="synonym">Hemiscyllium punctatum</name>
    <dbReference type="NCBI Taxonomy" id="137246"/>
    <lineage>
        <taxon>Eukaryota</taxon>
        <taxon>Metazoa</taxon>
        <taxon>Chordata</taxon>
        <taxon>Craniata</taxon>
        <taxon>Vertebrata</taxon>
        <taxon>Chondrichthyes</taxon>
        <taxon>Elasmobranchii</taxon>
        <taxon>Galeomorphii</taxon>
        <taxon>Galeoidea</taxon>
        <taxon>Orectolobiformes</taxon>
        <taxon>Hemiscylliidae</taxon>
        <taxon>Chiloscyllium</taxon>
    </lineage>
</organism>
<protein>
    <submittedName>
        <fullName evidence="2">Uncharacterized protein</fullName>
    </submittedName>
</protein>
<dbReference type="OrthoDB" id="10404518at2759"/>
<evidence type="ECO:0000313" key="2">
    <source>
        <dbReference type="EMBL" id="GCC33942.1"/>
    </source>
</evidence>
<feature type="compositionally biased region" description="Polar residues" evidence="1">
    <location>
        <begin position="83"/>
        <end position="92"/>
    </location>
</feature>
<dbReference type="OMA" id="HDSRAWH"/>
<keyword evidence="3" id="KW-1185">Reference proteome</keyword>
<dbReference type="InterPro" id="IPR010892">
    <property type="entry name" value="Spp-24"/>
</dbReference>
<evidence type="ECO:0000313" key="3">
    <source>
        <dbReference type="Proteomes" id="UP000287033"/>
    </source>
</evidence>
<comment type="caution">
    <text evidence="2">The sequence shown here is derived from an EMBL/GenBank/DDBJ whole genome shotgun (WGS) entry which is preliminary data.</text>
</comment>
<gene>
    <name evidence="2" type="ORF">chiPu_0012413</name>
</gene>
<feature type="compositionally biased region" description="Low complexity" evidence="1">
    <location>
        <begin position="62"/>
        <end position="74"/>
    </location>
</feature>
<proteinExistence type="predicted"/>